<gene>
    <name evidence="2" type="ORF">SERLADRAFT_477767</name>
</gene>
<accession>F8P9I7</accession>
<organism>
    <name type="scientific">Serpula lacrymans var. lacrymans (strain S7.9)</name>
    <name type="common">Dry rot fungus</name>
    <dbReference type="NCBI Taxonomy" id="578457"/>
    <lineage>
        <taxon>Eukaryota</taxon>
        <taxon>Fungi</taxon>
        <taxon>Dikarya</taxon>
        <taxon>Basidiomycota</taxon>
        <taxon>Agaricomycotina</taxon>
        <taxon>Agaricomycetes</taxon>
        <taxon>Agaricomycetidae</taxon>
        <taxon>Boletales</taxon>
        <taxon>Coniophorineae</taxon>
        <taxon>Serpulaceae</taxon>
        <taxon>Serpula</taxon>
    </lineage>
</organism>
<dbReference type="HOGENOM" id="CLU_030126_0_0_1"/>
<dbReference type="SUPFAM" id="SSF53254">
    <property type="entry name" value="Phosphoglycerate mutase-like"/>
    <property type="match status" value="1"/>
</dbReference>
<dbReference type="Pfam" id="PF00328">
    <property type="entry name" value="His_Phos_2"/>
    <property type="match status" value="1"/>
</dbReference>
<name>F8P9I7_SERL9</name>
<dbReference type="KEGG" id="sla:SERLADRAFT_477767"/>
<protein>
    <recommendedName>
        <fullName evidence="3">Phosphoglycerate mutase-like protein</fullName>
    </recommendedName>
</protein>
<dbReference type="RefSeq" id="XP_007323061.1">
    <property type="nucleotide sequence ID" value="XM_007322999.1"/>
</dbReference>
<dbReference type="InterPro" id="IPR029033">
    <property type="entry name" value="His_PPase_superfam"/>
</dbReference>
<sequence length="451" mass="51491">MSSIFTPFLRAFSGYINMQTSQYITSPPSFDIPHNHGIYNSSTTPAHLPWNTYNYCNAPHVNPEYYSKPSHVDSGITLVFLNGMMRHHKRTPDNLYPNERDLDASVTWECKHLAAHSYIGGTARIFHETIIPDWHPFAVEIWNGTCDSGQLTREGLEDAIKHGKDFWSVYHDKNVFLQNVVEDDIYIRTSTEARTQHVAGGFLFGMDPSTAAKSWPVYMQPRNIDALVPGYSCPTADAIRSAYQSVPAWLDHLTQHVDLQARLEATLGTGHLNAWSSWYDHYFDTFTSRTCHRHPLPCNSSGNCVSQDDASRVYFLGDWEYNYIWNTAENATFYNQLTFGVMFMELAQNLRRFRSGEDRYKLRLYVGHDGSMIRLASGLGLGQKAPLRWPAMGSEILTEVWRTSTNQDFVRVLHDGTPVKHLEWVSLQDFIDLLEAQVPENIFDTCNLAVT</sequence>
<evidence type="ECO:0000313" key="2">
    <source>
        <dbReference type="EMBL" id="EGO20316.1"/>
    </source>
</evidence>
<comment type="similarity">
    <text evidence="1">Belongs to the histidine acid phosphatase family.</text>
</comment>
<evidence type="ECO:0008006" key="3">
    <source>
        <dbReference type="Google" id="ProtNLM"/>
    </source>
</evidence>
<dbReference type="PANTHER" id="PTHR11567:SF195">
    <property type="entry name" value="ACID PHOSPHATASE, PUTATIVE (AFU_ORTHOLOGUE AFUA_3G14570)-RELATED"/>
    <property type="match status" value="1"/>
</dbReference>
<evidence type="ECO:0000256" key="1">
    <source>
        <dbReference type="ARBA" id="ARBA00005375"/>
    </source>
</evidence>
<dbReference type="AlphaFoldDB" id="F8P9I7"/>
<reference evidence="2" key="1">
    <citation type="submission" date="2011-04" db="EMBL/GenBank/DDBJ databases">
        <title>Evolution of plant cell wall degrading machinery underlies the functional diversity of forest fungi.</title>
        <authorList>
            <consortium name="US DOE Joint Genome Institute (JGI-PGF)"/>
            <person name="Eastwood D.C."/>
            <person name="Floudas D."/>
            <person name="Binder M."/>
            <person name="Majcherczyk A."/>
            <person name="Schneider P."/>
            <person name="Aerts A."/>
            <person name="Asiegbu F.O."/>
            <person name="Baker S.E."/>
            <person name="Barry K."/>
            <person name="Bendiksby M."/>
            <person name="Blumentritt M."/>
            <person name="Coutinho P.M."/>
            <person name="Cullen D."/>
            <person name="Cullen D."/>
            <person name="Gathman A."/>
            <person name="Goodell B."/>
            <person name="Henrissat B."/>
            <person name="Ihrmark K."/>
            <person name="Kauserud H."/>
            <person name="Kohler A."/>
            <person name="LaButti K."/>
            <person name="Lapidus A."/>
            <person name="Lavin J.L."/>
            <person name="Lee Y.-H."/>
            <person name="Lindquist E."/>
            <person name="Lilly W."/>
            <person name="Lucas S."/>
            <person name="Morin E."/>
            <person name="Murat C."/>
            <person name="Oguiza J.A."/>
            <person name="Park J."/>
            <person name="Pisabarro A.G."/>
            <person name="Riley R."/>
            <person name="Rosling A."/>
            <person name="Salamov A."/>
            <person name="Schmidt O."/>
            <person name="Schmutz J."/>
            <person name="Skrede I."/>
            <person name="Stenlid J."/>
            <person name="Wiebenga A."/>
            <person name="Xie X."/>
            <person name="Kues U."/>
            <person name="Hibbett D.S."/>
            <person name="Hoffmeister D."/>
            <person name="Hogberg N."/>
            <person name="Martin F."/>
            <person name="Grigoriev I.V."/>
            <person name="Watkinson S.C."/>
        </authorList>
    </citation>
    <scope>NUCLEOTIDE SEQUENCE</scope>
    <source>
        <strain evidence="2">S7.9</strain>
    </source>
</reference>
<dbReference type="CDD" id="cd07061">
    <property type="entry name" value="HP_HAP_like"/>
    <property type="match status" value="1"/>
</dbReference>
<dbReference type="GO" id="GO:0016791">
    <property type="term" value="F:phosphatase activity"/>
    <property type="evidence" value="ECO:0007669"/>
    <property type="project" value="TreeGrafter"/>
</dbReference>
<dbReference type="Proteomes" id="UP000008064">
    <property type="component" value="Unassembled WGS sequence"/>
</dbReference>
<dbReference type="InterPro" id="IPR050645">
    <property type="entry name" value="Histidine_acid_phosphatase"/>
</dbReference>
<dbReference type="OrthoDB" id="10262962at2759"/>
<dbReference type="EMBL" id="GL945441">
    <property type="protein sequence ID" value="EGO20316.1"/>
    <property type="molecule type" value="Genomic_DNA"/>
</dbReference>
<dbReference type="PANTHER" id="PTHR11567">
    <property type="entry name" value="ACID PHOSPHATASE-RELATED"/>
    <property type="match status" value="1"/>
</dbReference>
<proteinExistence type="inferred from homology"/>
<dbReference type="GeneID" id="18821065"/>
<dbReference type="InterPro" id="IPR000560">
    <property type="entry name" value="His_Pase_clade-2"/>
</dbReference>
<dbReference type="Gene3D" id="3.40.50.1240">
    <property type="entry name" value="Phosphoglycerate mutase-like"/>
    <property type="match status" value="1"/>
</dbReference>